<dbReference type="OrthoDB" id="9799090at2"/>
<comment type="subcellular location">
    <subcellularLocation>
        <location evidence="1">Membrane</location>
        <topology evidence="1">Multi-pass membrane protein</topology>
    </subcellularLocation>
</comment>
<keyword evidence="2" id="KW-0813">Transport</keyword>
<keyword evidence="11" id="KW-1185">Reference proteome</keyword>
<evidence type="ECO:0000256" key="3">
    <source>
        <dbReference type="ARBA" id="ARBA00022692"/>
    </source>
</evidence>
<comment type="caution">
    <text evidence="10">The sequence shown here is derived from an EMBL/GenBank/DDBJ whole genome shotgun (WGS) entry which is preliminary data.</text>
</comment>
<keyword evidence="6 8" id="KW-0472">Membrane</keyword>
<keyword evidence="5" id="KW-0406">Ion transport</keyword>
<gene>
    <name evidence="10" type="ORF">HMPREF9710_02790</name>
</gene>
<dbReference type="PANTHER" id="PTHR11003:SF291">
    <property type="entry name" value="IP11374P"/>
    <property type="match status" value="1"/>
</dbReference>
<keyword evidence="4 8" id="KW-1133">Transmembrane helix</keyword>
<evidence type="ECO:0000256" key="7">
    <source>
        <dbReference type="ARBA" id="ARBA00023303"/>
    </source>
</evidence>
<dbReference type="eggNOG" id="COG1226">
    <property type="taxonomic scope" value="Bacteria"/>
</dbReference>
<dbReference type="InterPro" id="IPR003280">
    <property type="entry name" value="2pore_dom_K_chnl"/>
</dbReference>
<evidence type="ECO:0000256" key="8">
    <source>
        <dbReference type="SAM" id="Phobius"/>
    </source>
</evidence>
<dbReference type="GO" id="GO:0015271">
    <property type="term" value="F:outward rectifier potassium channel activity"/>
    <property type="evidence" value="ECO:0007669"/>
    <property type="project" value="TreeGrafter"/>
</dbReference>
<evidence type="ECO:0000256" key="5">
    <source>
        <dbReference type="ARBA" id="ARBA00023065"/>
    </source>
</evidence>
<evidence type="ECO:0000256" key="6">
    <source>
        <dbReference type="ARBA" id="ARBA00023136"/>
    </source>
</evidence>
<evidence type="ECO:0000313" key="11">
    <source>
        <dbReference type="Proteomes" id="UP000009874"/>
    </source>
</evidence>
<accession>K9DEZ2</accession>
<evidence type="ECO:0000313" key="10">
    <source>
        <dbReference type="EMBL" id="EKU81836.1"/>
    </source>
</evidence>
<evidence type="ECO:0000256" key="2">
    <source>
        <dbReference type="ARBA" id="ARBA00022448"/>
    </source>
</evidence>
<feature type="transmembrane region" description="Helical" evidence="8">
    <location>
        <begin position="27"/>
        <end position="49"/>
    </location>
</feature>
<dbReference type="Pfam" id="PF07885">
    <property type="entry name" value="Ion_trans_2"/>
    <property type="match status" value="1"/>
</dbReference>
<feature type="domain" description="Potassium channel" evidence="9">
    <location>
        <begin position="37"/>
        <end position="108"/>
    </location>
</feature>
<dbReference type="GO" id="GO:0030322">
    <property type="term" value="P:stabilization of membrane potential"/>
    <property type="evidence" value="ECO:0007669"/>
    <property type="project" value="TreeGrafter"/>
</dbReference>
<proteinExistence type="predicted"/>
<dbReference type="PANTHER" id="PTHR11003">
    <property type="entry name" value="POTASSIUM CHANNEL, SUBFAMILY K"/>
    <property type="match status" value="1"/>
</dbReference>
<keyword evidence="3 8" id="KW-0812">Transmembrane</keyword>
<dbReference type="AlphaFoldDB" id="K9DEZ2"/>
<keyword evidence="7" id="KW-0407">Ion channel</keyword>
<dbReference type="SUPFAM" id="SSF81324">
    <property type="entry name" value="Voltage-gated potassium channels"/>
    <property type="match status" value="1"/>
</dbReference>
<evidence type="ECO:0000256" key="1">
    <source>
        <dbReference type="ARBA" id="ARBA00004141"/>
    </source>
</evidence>
<feature type="transmembrane region" description="Helical" evidence="8">
    <location>
        <begin position="84"/>
        <end position="108"/>
    </location>
</feature>
<evidence type="ECO:0000259" key="9">
    <source>
        <dbReference type="Pfam" id="PF07885"/>
    </source>
</evidence>
<dbReference type="Gene3D" id="1.10.287.70">
    <property type="match status" value="1"/>
</dbReference>
<evidence type="ECO:0000256" key="4">
    <source>
        <dbReference type="ARBA" id="ARBA00022989"/>
    </source>
</evidence>
<protein>
    <recommendedName>
        <fullName evidence="9">Potassium channel domain-containing protein</fullName>
    </recommendedName>
</protein>
<dbReference type="RefSeq" id="WP_005667335.1">
    <property type="nucleotide sequence ID" value="NZ_JH992923.1"/>
</dbReference>
<name>K9DEZ2_9BURK</name>
<dbReference type="PATRIC" id="fig|883126.3.peg.2812"/>
<dbReference type="GO" id="GO:0005886">
    <property type="term" value="C:plasma membrane"/>
    <property type="evidence" value="ECO:0007669"/>
    <property type="project" value="TreeGrafter"/>
</dbReference>
<dbReference type="EMBL" id="AGZI01000035">
    <property type="protein sequence ID" value="EKU81836.1"/>
    <property type="molecule type" value="Genomic_DNA"/>
</dbReference>
<sequence>MDNSRILELKVQPVDGIAEDLKANRPIIFMIAAGVGAYIAFSTILYWLLEMPGRPFLDSLYFTVINVTTVGFGDIHPTSDVGKIIAMMNAVIGLVIFGFLVAAITAALQPSEFSGEATAMSDLPLDQHRINAVDALYHALATLIKDVKIESGNGRRLETRDGVPTGAHIRVRGGTPDDHDLIDIWIDIHVKEISATDEIKPG</sequence>
<organism evidence="10 11">
    <name type="scientific">Massilia timonae CCUG 45783</name>
    <dbReference type="NCBI Taxonomy" id="883126"/>
    <lineage>
        <taxon>Bacteria</taxon>
        <taxon>Pseudomonadati</taxon>
        <taxon>Pseudomonadota</taxon>
        <taxon>Betaproteobacteria</taxon>
        <taxon>Burkholderiales</taxon>
        <taxon>Oxalobacteraceae</taxon>
        <taxon>Telluria group</taxon>
        <taxon>Massilia</taxon>
    </lineage>
</organism>
<dbReference type="GO" id="GO:0022841">
    <property type="term" value="F:potassium ion leak channel activity"/>
    <property type="evidence" value="ECO:0007669"/>
    <property type="project" value="TreeGrafter"/>
</dbReference>
<dbReference type="InterPro" id="IPR013099">
    <property type="entry name" value="K_chnl_dom"/>
</dbReference>
<dbReference type="Proteomes" id="UP000009874">
    <property type="component" value="Unassembled WGS sequence"/>
</dbReference>
<reference evidence="10 11" key="1">
    <citation type="submission" date="2012-09" db="EMBL/GenBank/DDBJ databases">
        <title>The Genome Sequence of Massilia timonae CCUG 45783.</title>
        <authorList>
            <consortium name="The Broad Institute Genome Sequencing Platform"/>
            <person name="Earl A."/>
            <person name="Ward D."/>
            <person name="Feldgarden M."/>
            <person name="Gevers D."/>
            <person name="Huys G."/>
            <person name="Walker B."/>
            <person name="Young S.K."/>
            <person name="Zeng Q."/>
            <person name="Gargeya S."/>
            <person name="Fitzgerald M."/>
            <person name="Haas B."/>
            <person name="Abouelleil A."/>
            <person name="Alvarado L."/>
            <person name="Arachchi H.M."/>
            <person name="Berlin A.M."/>
            <person name="Chapman S.B."/>
            <person name="Goldberg J."/>
            <person name="Griggs A."/>
            <person name="Gujja S."/>
            <person name="Hansen M."/>
            <person name="Howarth C."/>
            <person name="Imamovic A."/>
            <person name="Larimer J."/>
            <person name="McCowen C."/>
            <person name="Montmayeur A."/>
            <person name="Murphy C."/>
            <person name="Neiman D."/>
            <person name="Pearson M."/>
            <person name="Priest M."/>
            <person name="Roberts A."/>
            <person name="Saif S."/>
            <person name="Shea T."/>
            <person name="Sisk P."/>
            <person name="Sykes S."/>
            <person name="Wortman J."/>
            <person name="Nusbaum C."/>
            <person name="Birren B."/>
        </authorList>
    </citation>
    <scope>NUCLEOTIDE SEQUENCE [LARGE SCALE GENOMIC DNA]</scope>
    <source>
        <strain evidence="10 11">CCUG 45783</strain>
    </source>
</reference>
<dbReference type="HOGENOM" id="CLU_1353308_0_0_4"/>